<evidence type="ECO:0000313" key="8">
    <source>
        <dbReference type="EMBL" id="MBW23623.1"/>
    </source>
</evidence>
<evidence type="ECO:0000256" key="5">
    <source>
        <dbReference type="SAM" id="MobiDB-lite"/>
    </source>
</evidence>
<evidence type="ECO:0000259" key="7">
    <source>
        <dbReference type="Pfam" id="PF03151"/>
    </source>
</evidence>
<keyword evidence="2 6" id="KW-0812">Transmembrane</keyword>
<feature type="transmembrane region" description="Helical" evidence="6">
    <location>
        <begin position="295"/>
        <end position="316"/>
    </location>
</feature>
<dbReference type="InterPro" id="IPR050186">
    <property type="entry name" value="TPT_transporter"/>
</dbReference>
<evidence type="ECO:0000256" key="4">
    <source>
        <dbReference type="ARBA" id="ARBA00023136"/>
    </source>
</evidence>
<dbReference type="EMBL" id="GGFM01002872">
    <property type="protein sequence ID" value="MBW23623.1"/>
    <property type="molecule type" value="Transcribed_RNA"/>
</dbReference>
<dbReference type="GO" id="GO:0016020">
    <property type="term" value="C:membrane"/>
    <property type="evidence" value="ECO:0007669"/>
    <property type="project" value="UniProtKB-SubCell"/>
</dbReference>
<accession>A0A2M3Z542</accession>
<feature type="transmembrane region" description="Helical" evidence="6">
    <location>
        <begin position="323"/>
        <end position="352"/>
    </location>
</feature>
<name>A0A2M3Z542_9DIPT</name>
<dbReference type="InterPro" id="IPR037185">
    <property type="entry name" value="EmrE-like"/>
</dbReference>
<comment type="subcellular location">
    <subcellularLocation>
        <location evidence="1">Membrane</location>
        <topology evidence="1">Multi-pass membrane protein</topology>
    </subcellularLocation>
</comment>
<feature type="transmembrane region" description="Helical" evidence="6">
    <location>
        <begin position="66"/>
        <end position="86"/>
    </location>
</feature>
<keyword evidence="8" id="KW-0670">Pyruvate</keyword>
<organism evidence="8">
    <name type="scientific">Anopheles braziliensis</name>
    <dbReference type="NCBI Taxonomy" id="58242"/>
    <lineage>
        <taxon>Eukaryota</taxon>
        <taxon>Metazoa</taxon>
        <taxon>Ecdysozoa</taxon>
        <taxon>Arthropoda</taxon>
        <taxon>Hexapoda</taxon>
        <taxon>Insecta</taxon>
        <taxon>Pterygota</taxon>
        <taxon>Neoptera</taxon>
        <taxon>Endopterygota</taxon>
        <taxon>Diptera</taxon>
        <taxon>Nematocera</taxon>
        <taxon>Culicoidea</taxon>
        <taxon>Culicidae</taxon>
        <taxon>Anophelinae</taxon>
        <taxon>Anopheles</taxon>
    </lineage>
</organism>
<dbReference type="Pfam" id="PF03151">
    <property type="entry name" value="TPT"/>
    <property type="match status" value="1"/>
</dbReference>
<proteinExistence type="predicted"/>
<dbReference type="AlphaFoldDB" id="A0A2M3Z542"/>
<keyword evidence="4 6" id="KW-0472">Membrane</keyword>
<sequence length="473" mass="50635">MAILLKRPIGTLVGGLNSATGGGRTPLLGSGESTANGGIATTGTITNPGGGTSSSSSTTTTTTRQTLTVVFLCVLWYVVSSSNNVIGKMILNVFPYPMTVTMIQLTSITVYSGPFFNLWGVRKYVDISWRYYMKFIVPLALGKFLASVTSHISIWKVPVSYAHTVKATMPLFTVILSRLIMRERQTKAVYLSLVPIIVGVGIATLTELSFDVVGLLSALAATMGFSLQNIFSKKVLKETGVHHLRLLHILGRLALFMFLPIWCYVDLWNVMKHPAITTGDYRVIALLFTDGVLNWLQNILAFSVLSLVTPLTYAVASASKRIFVIAISLFVLGNPVTWLNVLGMMVAVLGVLCYNRAKYFARRHQTLLPYASSANTVRYQPLPTSAKGPPMAPSQNMLLAANEAYLGGLGGPANVPLLPATTTVSTTNSTSTNGMTPATAASLGLPTTFNPSLPNAVGTATANTSANGRLLFV</sequence>
<evidence type="ECO:0000256" key="3">
    <source>
        <dbReference type="ARBA" id="ARBA00022989"/>
    </source>
</evidence>
<dbReference type="SUPFAM" id="SSF103481">
    <property type="entry name" value="Multidrug resistance efflux transporter EmrE"/>
    <property type="match status" value="2"/>
</dbReference>
<feature type="transmembrane region" description="Helical" evidence="6">
    <location>
        <begin position="161"/>
        <end position="181"/>
    </location>
</feature>
<feature type="transmembrane region" description="Helical" evidence="6">
    <location>
        <begin position="131"/>
        <end position="155"/>
    </location>
</feature>
<evidence type="ECO:0000256" key="1">
    <source>
        <dbReference type="ARBA" id="ARBA00004141"/>
    </source>
</evidence>
<keyword evidence="3 6" id="KW-1133">Transmembrane helix</keyword>
<reference evidence="8" key="1">
    <citation type="submission" date="2018-01" db="EMBL/GenBank/DDBJ databases">
        <title>An insight into the sialome of Amazonian anophelines.</title>
        <authorList>
            <person name="Ribeiro J.M."/>
            <person name="Scarpassa V."/>
            <person name="Calvo E."/>
        </authorList>
    </citation>
    <scope>NUCLEOTIDE SEQUENCE</scope>
    <source>
        <tissue evidence="8">Salivary glands</tissue>
    </source>
</reference>
<evidence type="ECO:0000256" key="2">
    <source>
        <dbReference type="ARBA" id="ARBA00022692"/>
    </source>
</evidence>
<protein>
    <submittedName>
        <fullName evidence="8">Putative glucose-6-phosphate/phosphate and phosphoenolpyruvate/phosphate antiporter</fullName>
    </submittedName>
</protein>
<feature type="domain" description="Sugar phosphate transporter" evidence="7">
    <location>
        <begin position="68"/>
        <end position="355"/>
    </location>
</feature>
<feature type="transmembrane region" description="Helical" evidence="6">
    <location>
        <begin position="243"/>
        <end position="262"/>
    </location>
</feature>
<evidence type="ECO:0000256" key="6">
    <source>
        <dbReference type="SAM" id="Phobius"/>
    </source>
</evidence>
<feature type="transmembrane region" description="Helical" evidence="6">
    <location>
        <begin position="188"/>
        <end position="206"/>
    </location>
</feature>
<dbReference type="PANTHER" id="PTHR11132">
    <property type="entry name" value="SOLUTE CARRIER FAMILY 35"/>
    <property type="match status" value="1"/>
</dbReference>
<feature type="transmembrane region" description="Helical" evidence="6">
    <location>
        <begin position="98"/>
        <end position="119"/>
    </location>
</feature>
<feature type="region of interest" description="Disordered" evidence="5">
    <location>
        <begin position="39"/>
        <end position="59"/>
    </location>
</feature>
<dbReference type="InterPro" id="IPR004853">
    <property type="entry name" value="Sugar_P_trans_dom"/>
</dbReference>